<dbReference type="InterPro" id="IPR014729">
    <property type="entry name" value="Rossmann-like_a/b/a_fold"/>
</dbReference>
<accession>A0ABS7ZH10</accession>
<dbReference type="SUPFAM" id="SSF52402">
    <property type="entry name" value="Adenine nucleotide alpha hydrolases-like"/>
    <property type="match status" value="1"/>
</dbReference>
<dbReference type="Proteomes" id="UP001319870">
    <property type="component" value="Unassembled WGS sequence"/>
</dbReference>
<evidence type="ECO:0000313" key="2">
    <source>
        <dbReference type="Proteomes" id="UP001319870"/>
    </source>
</evidence>
<organism evidence="1 2">
    <name type="scientific">Isoptericola luteus</name>
    <dbReference type="NCBI Taxonomy" id="2879484"/>
    <lineage>
        <taxon>Bacteria</taxon>
        <taxon>Bacillati</taxon>
        <taxon>Actinomycetota</taxon>
        <taxon>Actinomycetes</taxon>
        <taxon>Micrococcales</taxon>
        <taxon>Promicromonosporaceae</taxon>
        <taxon>Isoptericola</taxon>
    </lineage>
</organism>
<dbReference type="EMBL" id="JAIXCQ010000008">
    <property type="protein sequence ID" value="MCA5894208.1"/>
    <property type="molecule type" value="Genomic_DNA"/>
</dbReference>
<sequence length="109" mass="11565">MARSVPQPAVDRMVHFGGRPVVVGIVPGQPDLVVLTALSLARAIRAPALHLAYVDAAVVGTRAHGATARLRGLFEGSVAAHLSHHQHRPVLTVTLSVVDWNELPAPWGH</sequence>
<gene>
    <name evidence="1" type="ORF">LEP48_12740</name>
</gene>
<dbReference type="Gene3D" id="3.40.50.620">
    <property type="entry name" value="HUPs"/>
    <property type="match status" value="1"/>
</dbReference>
<protein>
    <recommendedName>
        <fullName evidence="3">UspA domain-containing protein</fullName>
    </recommendedName>
</protein>
<evidence type="ECO:0008006" key="3">
    <source>
        <dbReference type="Google" id="ProtNLM"/>
    </source>
</evidence>
<comment type="caution">
    <text evidence="1">The sequence shown here is derived from an EMBL/GenBank/DDBJ whole genome shotgun (WGS) entry which is preliminary data.</text>
</comment>
<reference evidence="1 2" key="1">
    <citation type="submission" date="2021-09" db="EMBL/GenBank/DDBJ databases">
        <title>Isoptericola luteus sp. nov., a novel bacterium isolated from Harbin, the capital city of Heilongjiang province.</title>
        <authorList>
            <person name="Li J."/>
        </authorList>
    </citation>
    <scope>NUCLEOTIDE SEQUENCE [LARGE SCALE GENOMIC DNA]</scope>
    <source>
        <strain evidence="1 2">NEAU-Y5</strain>
    </source>
</reference>
<dbReference type="RefSeq" id="WP_225565972.1">
    <property type="nucleotide sequence ID" value="NZ_JAIXCQ010000008.1"/>
</dbReference>
<evidence type="ECO:0000313" key="1">
    <source>
        <dbReference type="EMBL" id="MCA5894208.1"/>
    </source>
</evidence>
<proteinExistence type="predicted"/>
<keyword evidence="2" id="KW-1185">Reference proteome</keyword>
<name>A0ABS7ZH10_9MICO</name>